<dbReference type="AlphaFoldDB" id="A0A7C3KGV2"/>
<dbReference type="Pfam" id="PF14233">
    <property type="entry name" value="DUF4335"/>
    <property type="match status" value="1"/>
</dbReference>
<evidence type="ECO:0000313" key="2">
    <source>
        <dbReference type="EMBL" id="HFM99567.1"/>
    </source>
</evidence>
<reference evidence="2" key="1">
    <citation type="journal article" date="2020" name="mSystems">
        <title>Genome- and Community-Level Interaction Insights into Carbon Utilization and Element Cycling Functions of Hydrothermarchaeota in Hydrothermal Sediment.</title>
        <authorList>
            <person name="Zhou Z."/>
            <person name="Liu Y."/>
            <person name="Xu W."/>
            <person name="Pan J."/>
            <person name="Luo Z.H."/>
            <person name="Li M."/>
        </authorList>
    </citation>
    <scope>NUCLEOTIDE SEQUENCE [LARGE SCALE GENOMIC DNA]</scope>
    <source>
        <strain evidence="2">SpSt-418</strain>
    </source>
</reference>
<accession>A0A7C3KGV2</accession>
<dbReference type="InterPro" id="IPR025569">
    <property type="entry name" value="DUF4335"/>
</dbReference>
<evidence type="ECO:0000256" key="1">
    <source>
        <dbReference type="SAM" id="MobiDB-lite"/>
    </source>
</evidence>
<gene>
    <name evidence="2" type="ORF">ENR64_17765</name>
</gene>
<dbReference type="EMBL" id="DSRU01000257">
    <property type="protein sequence ID" value="HFM99567.1"/>
    <property type="molecule type" value="Genomic_DNA"/>
</dbReference>
<sequence length="474" mass="50886">MTIQRQYSLPSCTLKLEGLGENKISNAAEARPLLLVLLNAYCHIAGQEPPISGGREFLESLVSEVSQYAQSFLSGVTPAVKAKEESPVRIAPIDGSRHRLTILGSNESKGTERSLDLSTVQLFDLVEAIDQMLADRQTLPNLVLDLQPLSRRYAKRGGGESSAQRSIPALLGVSGLTAAALVFAMLPNPKVQQPRCLFPSPECLAEGAKDDKTASPSPSPSPNAATSPTPTTSPSPQAVASPETPEASPSPQAPGTAPAITDAAQLTSLGGQLQSALAGSWKGGNTKNNLIYRVSVSEDGTVRGYDFGNDGALTNLKLTPLPGLLKPLGEDAGSQPLGDFRVVFTPTGQVEVEPWKQVAAAPSINENPEITDAEQLEELLPKVRSQIFAAWTGDRTRFVKPLEFQVRVKPDGTIETYRPYNQPAFDYEKDTPLPKIAQRAGNELAPTQQPHALFKVVFNEKGQVELSPWRGWKN</sequence>
<organism evidence="2">
    <name type="scientific">Oscillatoriales cyanobacterium SpSt-418</name>
    <dbReference type="NCBI Taxonomy" id="2282169"/>
    <lineage>
        <taxon>Bacteria</taxon>
        <taxon>Bacillati</taxon>
        <taxon>Cyanobacteriota</taxon>
        <taxon>Cyanophyceae</taxon>
        <taxon>Oscillatoriophycideae</taxon>
        <taxon>Oscillatoriales</taxon>
    </lineage>
</organism>
<proteinExistence type="predicted"/>
<name>A0A7C3KGV2_9CYAN</name>
<comment type="caution">
    <text evidence="2">The sequence shown here is derived from an EMBL/GenBank/DDBJ whole genome shotgun (WGS) entry which is preliminary data.</text>
</comment>
<protein>
    <submittedName>
        <fullName evidence="2">DUF4335 domain-containing protein</fullName>
    </submittedName>
</protein>
<feature type="compositionally biased region" description="Low complexity" evidence="1">
    <location>
        <begin position="222"/>
        <end position="254"/>
    </location>
</feature>
<feature type="region of interest" description="Disordered" evidence="1">
    <location>
        <begin position="202"/>
        <end position="258"/>
    </location>
</feature>